<gene>
    <name evidence="1" type="ORF">A4X09_0g2743</name>
</gene>
<protein>
    <recommendedName>
        <fullName evidence="3">NAD-dependent epimerase/dehydratase domain-containing protein</fullName>
    </recommendedName>
</protein>
<evidence type="ECO:0008006" key="3">
    <source>
        <dbReference type="Google" id="ProtNLM"/>
    </source>
</evidence>
<dbReference type="EMBL" id="LWDG02000086">
    <property type="protein sequence ID" value="KAE8269605.1"/>
    <property type="molecule type" value="Genomic_DNA"/>
</dbReference>
<accession>A0A8X7NCQ1</accession>
<evidence type="ECO:0000313" key="1">
    <source>
        <dbReference type="EMBL" id="KAE8269605.1"/>
    </source>
</evidence>
<organism evidence="1 2">
    <name type="scientific">Tilletia walkeri</name>
    <dbReference type="NCBI Taxonomy" id="117179"/>
    <lineage>
        <taxon>Eukaryota</taxon>
        <taxon>Fungi</taxon>
        <taxon>Dikarya</taxon>
        <taxon>Basidiomycota</taxon>
        <taxon>Ustilaginomycotina</taxon>
        <taxon>Exobasidiomycetes</taxon>
        <taxon>Tilletiales</taxon>
        <taxon>Tilletiaceae</taxon>
        <taxon>Tilletia</taxon>
    </lineage>
</organism>
<dbReference type="Proteomes" id="UP000078113">
    <property type="component" value="Unassembled WGS sequence"/>
</dbReference>
<evidence type="ECO:0000313" key="2">
    <source>
        <dbReference type="Proteomes" id="UP000078113"/>
    </source>
</evidence>
<name>A0A8X7NCQ1_9BASI</name>
<sequence length="479" mass="52745">MTTNPLPESVSVLICGGMQHLARPLLWFLADNASSSSGSRQGPQVQHVRVVDKFIVSEAGSSLVSRAAATRTQHASQHASSCALGPDIFFAPRARAFLQWVDPRTHEVLRDPRFEYKQANLTNRETAQSVYRTPDGKAYDFVFDLTGEGAGLGQNLSSQMLLDRTTKLARQLAQISAQEGVRAHVRDTGGYLTIKPDEPAIKEGQVGGRTVKSKKAFWWHEAERAAADVPGLNLVITRSAGLWGPFQYVSPLMPRLYMGQVYQWHKEPMKLLWGPELRVHSIHTADWSSAAWQLACWMAQRGRVAADAEAGEDIATVEYNGKDEDEIKKLVAHNEDVCPRDKVPRAPVFNVVDGDNTDQGKILEVVGTAFDVETGFVNAAITTWAKLNLSSVVDDVNAKHFDMVFEMLKSTDPPVTHETSPLTSFLDAETLANRALALDGSKLTKVIGFKPTQRLSAEALLDIRSGFRQSSGAWPLDKQ</sequence>
<comment type="caution">
    <text evidence="1">The sequence shown here is derived from an EMBL/GenBank/DDBJ whole genome shotgun (WGS) entry which is preliminary data.</text>
</comment>
<reference evidence="1" key="1">
    <citation type="submission" date="2016-04" db="EMBL/GenBank/DDBJ databases">
        <authorList>
            <person name="Nguyen H.D."/>
            <person name="Samba Siva P."/>
            <person name="Cullis J."/>
            <person name="Levesque C.A."/>
            <person name="Hambleton S."/>
        </authorList>
    </citation>
    <scope>NUCLEOTIDE SEQUENCE</scope>
    <source>
        <strain evidence="1">DAOMC 236422</strain>
    </source>
</reference>
<dbReference type="AlphaFoldDB" id="A0A8X7NCQ1"/>
<dbReference type="InterPro" id="IPR036291">
    <property type="entry name" value="NAD(P)-bd_dom_sf"/>
</dbReference>
<keyword evidence="2" id="KW-1185">Reference proteome</keyword>
<reference evidence="1" key="2">
    <citation type="journal article" date="2019" name="IMA Fungus">
        <title>Genome sequencing and comparison of five Tilletia species to identify candidate genes for the detection of regulated species infecting wheat.</title>
        <authorList>
            <person name="Nguyen H.D.T."/>
            <person name="Sultana T."/>
            <person name="Kesanakurti P."/>
            <person name="Hambleton S."/>
        </authorList>
    </citation>
    <scope>NUCLEOTIDE SEQUENCE</scope>
    <source>
        <strain evidence="1">DAOMC 236422</strain>
    </source>
</reference>
<dbReference type="SUPFAM" id="SSF51735">
    <property type="entry name" value="NAD(P)-binding Rossmann-fold domains"/>
    <property type="match status" value="1"/>
</dbReference>
<proteinExistence type="predicted"/>